<dbReference type="SUPFAM" id="SSF46785">
    <property type="entry name" value="Winged helix' DNA-binding domain"/>
    <property type="match status" value="1"/>
</dbReference>
<keyword evidence="7" id="KW-1185">Reference proteome</keyword>
<dbReference type="EMBL" id="JABFDB010000014">
    <property type="protein sequence ID" value="NYZ22100.1"/>
    <property type="molecule type" value="Genomic_DNA"/>
</dbReference>
<protein>
    <submittedName>
        <fullName evidence="6">Winged helix-turn-helix transcriptional regulator</fullName>
    </submittedName>
</protein>
<keyword evidence="2" id="KW-0238">DNA-binding</keyword>
<dbReference type="PROSITE" id="PS50995">
    <property type="entry name" value="HTH_MARR_2"/>
    <property type="match status" value="1"/>
</dbReference>
<dbReference type="InterPro" id="IPR036388">
    <property type="entry name" value="WH-like_DNA-bd_sf"/>
</dbReference>
<evidence type="ECO:0000256" key="1">
    <source>
        <dbReference type="ARBA" id="ARBA00023015"/>
    </source>
</evidence>
<evidence type="ECO:0000256" key="2">
    <source>
        <dbReference type="ARBA" id="ARBA00023125"/>
    </source>
</evidence>
<dbReference type="Proteomes" id="UP000584642">
    <property type="component" value="Unassembled WGS sequence"/>
</dbReference>
<dbReference type="PANTHER" id="PTHR33164:SF57">
    <property type="entry name" value="MARR-FAMILY TRANSCRIPTIONAL REGULATOR"/>
    <property type="match status" value="1"/>
</dbReference>
<organism evidence="6 7">
    <name type="scientific">Azospirillum oleiclasticum</name>
    <dbReference type="NCBI Taxonomy" id="2735135"/>
    <lineage>
        <taxon>Bacteria</taxon>
        <taxon>Pseudomonadati</taxon>
        <taxon>Pseudomonadota</taxon>
        <taxon>Alphaproteobacteria</taxon>
        <taxon>Rhodospirillales</taxon>
        <taxon>Azospirillaceae</taxon>
        <taxon>Azospirillum</taxon>
    </lineage>
</organism>
<gene>
    <name evidence="6" type="ORF">HND93_20490</name>
</gene>
<dbReference type="SMART" id="SM00347">
    <property type="entry name" value="HTH_MARR"/>
    <property type="match status" value="1"/>
</dbReference>
<evidence type="ECO:0000259" key="5">
    <source>
        <dbReference type="PROSITE" id="PS50995"/>
    </source>
</evidence>
<dbReference type="PRINTS" id="PR00598">
    <property type="entry name" value="HTHMARR"/>
</dbReference>
<feature type="domain" description="HTH marR-type" evidence="5">
    <location>
        <begin position="26"/>
        <end position="159"/>
    </location>
</feature>
<dbReference type="InterPro" id="IPR000835">
    <property type="entry name" value="HTH_MarR-typ"/>
</dbReference>
<evidence type="ECO:0000313" key="6">
    <source>
        <dbReference type="EMBL" id="NYZ22100.1"/>
    </source>
</evidence>
<dbReference type="PANTHER" id="PTHR33164">
    <property type="entry name" value="TRANSCRIPTIONAL REGULATOR, MARR FAMILY"/>
    <property type="match status" value="1"/>
</dbReference>
<dbReference type="InterPro" id="IPR039422">
    <property type="entry name" value="MarR/SlyA-like"/>
</dbReference>
<proteinExistence type="predicted"/>
<dbReference type="InterPro" id="IPR023187">
    <property type="entry name" value="Tscrpt_reg_MarR-type_CS"/>
</dbReference>
<evidence type="ECO:0000256" key="4">
    <source>
        <dbReference type="SAM" id="MobiDB-lite"/>
    </source>
</evidence>
<name>A0ABX2THE3_9PROT</name>
<dbReference type="RefSeq" id="WP_180283863.1">
    <property type="nucleotide sequence ID" value="NZ_JABFDB010000014.1"/>
</dbReference>
<dbReference type="InterPro" id="IPR036390">
    <property type="entry name" value="WH_DNA-bd_sf"/>
</dbReference>
<accession>A0ABX2THE3</accession>
<sequence>MSRSNASSRGIGETGDGQGPAILHLDDWLPYQFSYVSNEVSLFLEDIYRTRFGLTVSGWRVMAVLGLHAPLSAKQVAEHTAMDQVQVTRAINHLASLGLISRRVDSADRRKVVLRLSPRGRDVYGEIVPYAIEIERTLLSPLTAEELNCLRALTRKVVERAHQVFGRGGDDMEGAAEETKDTAQETSVR</sequence>
<dbReference type="PROSITE" id="PS01117">
    <property type="entry name" value="HTH_MARR_1"/>
    <property type="match status" value="1"/>
</dbReference>
<evidence type="ECO:0000313" key="7">
    <source>
        <dbReference type="Proteomes" id="UP000584642"/>
    </source>
</evidence>
<feature type="region of interest" description="Disordered" evidence="4">
    <location>
        <begin position="167"/>
        <end position="189"/>
    </location>
</feature>
<reference evidence="6 7" key="1">
    <citation type="submission" date="2020-05" db="EMBL/GenBank/DDBJ databases">
        <title>Azospirillum oleiclasticum sp. nov, a nitrogen-fixing and heavy crude oil-emulsifying bacterium isolated from the crude oil of Yumen Oilfield.</title>
        <authorList>
            <person name="Wu D."/>
            <person name="Cai M."/>
            <person name="Zhang X."/>
        </authorList>
    </citation>
    <scope>NUCLEOTIDE SEQUENCE [LARGE SCALE GENOMIC DNA]</scope>
    <source>
        <strain evidence="6 7">ROY-1-1-2</strain>
    </source>
</reference>
<comment type="caution">
    <text evidence="6">The sequence shown here is derived from an EMBL/GenBank/DDBJ whole genome shotgun (WGS) entry which is preliminary data.</text>
</comment>
<feature type="compositionally biased region" description="Basic and acidic residues" evidence="4">
    <location>
        <begin position="177"/>
        <end position="189"/>
    </location>
</feature>
<keyword evidence="1" id="KW-0805">Transcription regulation</keyword>
<dbReference type="Gene3D" id="1.10.10.10">
    <property type="entry name" value="Winged helix-like DNA-binding domain superfamily/Winged helix DNA-binding domain"/>
    <property type="match status" value="1"/>
</dbReference>
<dbReference type="Pfam" id="PF12802">
    <property type="entry name" value="MarR_2"/>
    <property type="match status" value="1"/>
</dbReference>
<evidence type="ECO:0000256" key="3">
    <source>
        <dbReference type="ARBA" id="ARBA00023163"/>
    </source>
</evidence>
<keyword evidence="3" id="KW-0804">Transcription</keyword>